<dbReference type="GO" id="GO:0007064">
    <property type="term" value="P:mitotic sister chromatid cohesion"/>
    <property type="evidence" value="ECO:0007669"/>
    <property type="project" value="InterPro"/>
</dbReference>
<evidence type="ECO:0000256" key="1">
    <source>
        <dbReference type="ARBA" id="ARBA00004123"/>
    </source>
</evidence>
<keyword evidence="3" id="KW-0227">DNA damage</keyword>
<evidence type="ECO:0000313" key="10">
    <source>
        <dbReference type="Proteomes" id="UP001168877"/>
    </source>
</evidence>
<dbReference type="PANTHER" id="PTHR12663">
    <property type="entry name" value="ANDROGEN INDUCED INHIBITOR OF PROLIFERATION AS3 / PDS5-RELATED"/>
    <property type="match status" value="1"/>
</dbReference>
<comment type="caution">
    <text evidence="9">The sequence shown here is derived from an EMBL/GenBank/DDBJ whole genome shotgun (WGS) entry which is preliminary data.</text>
</comment>
<evidence type="ECO:0000256" key="8">
    <source>
        <dbReference type="SAM" id="MobiDB-lite"/>
    </source>
</evidence>
<dbReference type="InterPro" id="IPR016024">
    <property type="entry name" value="ARM-type_fold"/>
</dbReference>
<keyword evidence="4" id="KW-0498">Mitosis</keyword>
<evidence type="ECO:0000256" key="7">
    <source>
        <dbReference type="ARBA" id="ARBA00023306"/>
    </source>
</evidence>
<evidence type="ECO:0000256" key="2">
    <source>
        <dbReference type="ARBA" id="ARBA00022618"/>
    </source>
</evidence>
<evidence type="ECO:0000256" key="5">
    <source>
        <dbReference type="ARBA" id="ARBA00023204"/>
    </source>
</evidence>
<keyword evidence="5" id="KW-0234">DNA repair</keyword>
<accession>A0AA39RLJ5</accession>
<dbReference type="CDD" id="cd19953">
    <property type="entry name" value="PDS5"/>
    <property type="match status" value="1"/>
</dbReference>
<dbReference type="GO" id="GO:0006281">
    <property type="term" value="P:DNA repair"/>
    <property type="evidence" value="ECO:0007669"/>
    <property type="project" value="UniProtKB-KW"/>
</dbReference>
<dbReference type="PANTHER" id="PTHR12663:SF50">
    <property type="entry name" value="SISTER CHROMATID COHESION PROTEIN PDS5 HOMOLOG B"/>
    <property type="match status" value="1"/>
</dbReference>
<dbReference type="Gene3D" id="1.25.10.10">
    <property type="entry name" value="Leucine-rich Repeat Variant"/>
    <property type="match status" value="1"/>
</dbReference>
<dbReference type="InterPro" id="IPR011989">
    <property type="entry name" value="ARM-like"/>
</dbReference>
<feature type="compositionally biased region" description="Polar residues" evidence="8">
    <location>
        <begin position="1368"/>
        <end position="1379"/>
    </location>
</feature>
<name>A0AA39RLJ5_ACESA</name>
<gene>
    <name evidence="9" type="ORF">LWI29_003827</name>
</gene>
<keyword evidence="7" id="KW-0131">Cell cycle</keyword>
<dbReference type="GO" id="GO:0000785">
    <property type="term" value="C:chromatin"/>
    <property type="evidence" value="ECO:0007669"/>
    <property type="project" value="TreeGrafter"/>
</dbReference>
<keyword evidence="10" id="KW-1185">Reference proteome</keyword>
<evidence type="ECO:0008006" key="11">
    <source>
        <dbReference type="Google" id="ProtNLM"/>
    </source>
</evidence>
<keyword evidence="2" id="KW-0132">Cell division</keyword>
<dbReference type="GO" id="GO:0035825">
    <property type="term" value="P:homologous recombination"/>
    <property type="evidence" value="ECO:0007669"/>
    <property type="project" value="UniProtKB-ARBA"/>
</dbReference>
<evidence type="ECO:0000313" key="9">
    <source>
        <dbReference type="EMBL" id="KAK0575616.1"/>
    </source>
</evidence>
<keyword evidence="6" id="KW-0539">Nucleus</keyword>
<evidence type="ECO:0000256" key="3">
    <source>
        <dbReference type="ARBA" id="ARBA00022763"/>
    </source>
</evidence>
<dbReference type="InterPro" id="IPR039776">
    <property type="entry name" value="Pds5"/>
</dbReference>
<protein>
    <recommendedName>
        <fullName evidence="11">Sister chromatid cohesion protein PDS5 homolog A</fullName>
    </recommendedName>
</protein>
<feature type="region of interest" description="Disordered" evidence="8">
    <location>
        <begin position="1390"/>
        <end position="1409"/>
    </location>
</feature>
<organism evidence="9 10">
    <name type="scientific">Acer saccharum</name>
    <name type="common">Sugar maple</name>
    <dbReference type="NCBI Taxonomy" id="4024"/>
    <lineage>
        <taxon>Eukaryota</taxon>
        <taxon>Viridiplantae</taxon>
        <taxon>Streptophyta</taxon>
        <taxon>Embryophyta</taxon>
        <taxon>Tracheophyta</taxon>
        <taxon>Spermatophyta</taxon>
        <taxon>Magnoliopsida</taxon>
        <taxon>eudicotyledons</taxon>
        <taxon>Gunneridae</taxon>
        <taxon>Pentapetalae</taxon>
        <taxon>rosids</taxon>
        <taxon>malvids</taxon>
        <taxon>Sapindales</taxon>
        <taxon>Sapindaceae</taxon>
        <taxon>Hippocastanoideae</taxon>
        <taxon>Acereae</taxon>
        <taxon>Acer</taxon>
    </lineage>
</organism>
<evidence type="ECO:0000256" key="6">
    <source>
        <dbReference type="ARBA" id="ARBA00023242"/>
    </source>
</evidence>
<proteinExistence type="predicted"/>
<dbReference type="EMBL" id="JAUESC010000386">
    <property type="protein sequence ID" value="KAK0575616.1"/>
    <property type="molecule type" value="Genomic_DNA"/>
</dbReference>
<feature type="region of interest" description="Disordered" evidence="8">
    <location>
        <begin position="1361"/>
        <end position="1383"/>
    </location>
</feature>
<dbReference type="Proteomes" id="UP001168877">
    <property type="component" value="Unassembled WGS sequence"/>
</dbReference>
<comment type="subcellular location">
    <subcellularLocation>
        <location evidence="1">Nucleus</location>
    </subcellularLocation>
</comment>
<dbReference type="GO" id="GO:0005634">
    <property type="term" value="C:nucleus"/>
    <property type="evidence" value="ECO:0007669"/>
    <property type="project" value="UniProtKB-SubCell"/>
</dbReference>
<reference evidence="9" key="2">
    <citation type="submission" date="2023-06" db="EMBL/GenBank/DDBJ databases">
        <authorList>
            <person name="Swenson N.G."/>
            <person name="Wegrzyn J.L."/>
            <person name="Mcevoy S.L."/>
        </authorList>
    </citation>
    <scope>NUCLEOTIDE SEQUENCE</scope>
    <source>
        <strain evidence="9">NS2018</strain>
        <tissue evidence="9">Leaf</tissue>
    </source>
</reference>
<dbReference type="GO" id="GO:0051301">
    <property type="term" value="P:cell division"/>
    <property type="evidence" value="ECO:0007669"/>
    <property type="project" value="UniProtKB-KW"/>
</dbReference>
<sequence>MDESSLQLVCEIGNQLARLTRFNKGLFLKSLKQAASAFSEIEQPLAPEASTKKNALKKLDAATKPLRKSIIKHGLLQQNDKDVRLFVAICVSEMFRILAPEPPFEDKYLRGIFELIVSIFKELGDTTCPFFSRRVKILETVARCKCFVIMLDIDCNDLILGMFNNFFSIVSEHHQQNLINDILSIMTHILNEEVTQPLLEVILQNLVKQGKDVPSAASQLAVSVIQSCMEQLEPSVCGFLSSCFLDRDAVGSELKEFYHEIMFEIFRCAPQMLLAIMPNLIQELLVDQVDVRIKAVNLIGNLFALPENHIVEKYHDLFIEFLKRFSDKSAEVRVSVLQCAKAFYLANPIGKESHEVLTALDSRLLDFDDRVRMEAVIVACDIARSNLKLVPPKLISEATERIRDKKISVRKKALQKLLEVYRDYCKQCSEGRMTICNHFEQIPCKILMLCYDCKEFRSQSIERVLMNDLFPVLEIEERTRHWVHLFSHFTPLHLKALNSILSQKQRLRTEMQFYLSLRKKEKGNHPEETQKRLESSFVKMSVLFPDPSKAKECFQRLNKMKDNNIFNALEELLDQLTIKGGQNAKDNFLKLIGDKHPDFKFLQLLSSKCLYIFDSEHVRCILDDLSSNGFGEKHLEASSVKLLLAIISVFPLLLRGLELQFQRLLEGNDLIDDKLIEILAKAGPHISVKFCDFNPFLERMCLEGTRAQSKYAVSAIASLSGTSALTVLCKKLVDSLHSGRNISTVLQSLGCIAQYSVSTFETQDEDITPYIYKTVIQVEPSDHLISFNQTSWHGASSKLKVYGMKTLVKSFLPHRGSHVKRKISGLLDILSKMLHKADIFNDLISCESDEAHIRLAAAKSVLRLSRRWDLHICPEIFYSTVVMARDSSTFVRRSFIDKTHKLLKVRVIPIRYACAFALATSDCLKDLRDDSFKYMAEFIKEYSKEARIRQNSAVQGVSITDYPAYIVVFLIHVLAHDPGFPPEDCQDKEKIIRFFGPLFSLLQALVNASIVDGDIDIVHDAISCLLCILLAIKKAVDAVDAQKTSNLHVLADIGISFLKELNHNGISSSHFSGLILLPSSLYQISLSKKGEEANSDCISQFNFDQTFVERVVDTFRYRFDPPRHEEGMQLHVIDNCTSNLIPCKQFDLPTSEAIKPNKKNARQETSMGCKRKRAVSPIALGTVGLHNKYVTTVHNCENGASKSCEVILEKELWSSCDSVTIGPTHTESQVSSQNMDGSDCSLKENVGPISSDSTEPLKFPSAKFRDPCSGKESSAKCEALLGQRNKSVSRTDRRFYSGSVDGLKIQNTSCKITNDSGEVELLSLDSESRDINSDVSLSEREVLLEEGINTIHLQHDSLNKKVDMSGDDASQQPKTLSKQEQGKFACRTDRLAAKRKTGQKASKETSAAEVINRDEDVVARRTRRQRKV</sequence>
<reference evidence="9" key="1">
    <citation type="journal article" date="2022" name="Plant J.">
        <title>Strategies of tolerance reflected in two North American maple genomes.</title>
        <authorList>
            <person name="McEvoy S.L."/>
            <person name="Sezen U.U."/>
            <person name="Trouern-Trend A."/>
            <person name="McMahon S.M."/>
            <person name="Schaberg P.G."/>
            <person name="Yang J."/>
            <person name="Wegrzyn J.L."/>
            <person name="Swenson N.G."/>
        </authorList>
    </citation>
    <scope>NUCLEOTIDE SEQUENCE</scope>
    <source>
        <strain evidence="9">NS2018</strain>
    </source>
</reference>
<dbReference type="SUPFAM" id="SSF48371">
    <property type="entry name" value="ARM repeat"/>
    <property type="match status" value="1"/>
</dbReference>
<evidence type="ECO:0000256" key="4">
    <source>
        <dbReference type="ARBA" id="ARBA00022776"/>
    </source>
</evidence>
<dbReference type="Pfam" id="PF20168">
    <property type="entry name" value="PDS5"/>
    <property type="match status" value="1"/>
</dbReference>